<reference evidence="2 3" key="1">
    <citation type="submission" date="2017-08" db="EMBL/GenBank/DDBJ databases">
        <title>Comparative genomics of bacteria isolated from necrotic lesions of AOD affected trees.</title>
        <authorList>
            <person name="Doonan J."/>
            <person name="Denman S."/>
            <person name="McDonald J.E."/>
        </authorList>
    </citation>
    <scope>NUCLEOTIDE SEQUENCE [LARGE SCALE GENOMIC DNA]</scope>
    <source>
        <strain evidence="2 3">477</strain>
    </source>
</reference>
<dbReference type="AlphaFoldDB" id="A0AAD0SHD4"/>
<evidence type="ECO:0000259" key="1">
    <source>
        <dbReference type="Pfam" id="PF22036"/>
    </source>
</evidence>
<feature type="domain" description="MoaF-like" evidence="1">
    <location>
        <begin position="10"/>
        <end position="104"/>
    </location>
</feature>
<dbReference type="Proteomes" id="UP000263881">
    <property type="component" value="Chromosome"/>
</dbReference>
<evidence type="ECO:0000313" key="2">
    <source>
        <dbReference type="EMBL" id="AXW87927.1"/>
    </source>
</evidence>
<proteinExistence type="predicted"/>
<dbReference type="KEGG" id="lbq:CKQ53_13740"/>
<accession>A0AAD0SHD4</accession>
<name>A0AAD0SHD4_9GAMM</name>
<dbReference type="RefSeq" id="WP_085653640.1">
    <property type="nucleotide sequence ID" value="NZ_CP023009.1"/>
</dbReference>
<gene>
    <name evidence="2" type="ORF">CKQ53_13740</name>
</gene>
<dbReference type="InterPro" id="IPR053892">
    <property type="entry name" value="MoaF-like"/>
</dbReference>
<dbReference type="Pfam" id="PF22036">
    <property type="entry name" value="MoaF_like"/>
    <property type="match status" value="1"/>
</dbReference>
<dbReference type="EMBL" id="CP023009">
    <property type="protein sequence ID" value="AXW87927.1"/>
    <property type="molecule type" value="Genomic_DNA"/>
</dbReference>
<organism evidence="2 3">
    <name type="scientific">Lonsdalea britannica</name>
    <dbReference type="NCBI Taxonomy" id="1082704"/>
    <lineage>
        <taxon>Bacteria</taxon>
        <taxon>Pseudomonadati</taxon>
        <taxon>Pseudomonadota</taxon>
        <taxon>Gammaproteobacteria</taxon>
        <taxon>Enterobacterales</taxon>
        <taxon>Pectobacteriaceae</taxon>
        <taxon>Lonsdalea</taxon>
    </lineage>
</organism>
<evidence type="ECO:0000313" key="3">
    <source>
        <dbReference type="Proteomes" id="UP000263881"/>
    </source>
</evidence>
<protein>
    <recommendedName>
        <fullName evidence="1">MoaF-like domain-containing protein</fullName>
    </recommendedName>
</protein>
<sequence length="105" mass="12003">MSTKEIFPYAGSSFVITFNPQLVIKNTYSTEGDKVTAEFMTGDMAGTIMTIPFQWESLPDDYFLIAWQEEDKSTVVHCDNFVKKTSRAFYTMMDGSFYVMKGEIC</sequence>
<dbReference type="InterPro" id="IPR012674">
    <property type="entry name" value="Calycin"/>
</dbReference>
<dbReference type="Gene3D" id="2.40.128.20">
    <property type="match status" value="1"/>
</dbReference>
<keyword evidence="3" id="KW-1185">Reference proteome</keyword>